<feature type="chain" id="PRO_5001862217" evidence="1">
    <location>
        <begin position="23"/>
        <end position="201"/>
    </location>
</feature>
<name>A0A090QZ82_9GAMM</name>
<protein>
    <submittedName>
        <fullName evidence="2">Uncharacterized protein</fullName>
    </submittedName>
</protein>
<accession>A0A090QZ82</accession>
<comment type="caution">
    <text evidence="2">The sequence shown here is derived from an EMBL/GenBank/DDBJ whole genome shotgun (WGS) entry which is preliminary data.</text>
</comment>
<keyword evidence="1" id="KW-0732">Signal</keyword>
<dbReference type="Proteomes" id="UP000029227">
    <property type="component" value="Unassembled WGS sequence"/>
</dbReference>
<dbReference type="EMBL" id="BBMN01000015">
    <property type="protein sequence ID" value="GAL07179.1"/>
    <property type="molecule type" value="Genomic_DNA"/>
</dbReference>
<organism evidence="2 3">
    <name type="scientific">Photobacterium aphoticum</name>
    <dbReference type="NCBI Taxonomy" id="754436"/>
    <lineage>
        <taxon>Bacteria</taxon>
        <taxon>Pseudomonadati</taxon>
        <taxon>Pseudomonadota</taxon>
        <taxon>Gammaproteobacteria</taxon>
        <taxon>Vibrionales</taxon>
        <taxon>Vibrionaceae</taxon>
        <taxon>Photobacterium</taxon>
    </lineage>
</organism>
<gene>
    <name evidence="2" type="ORF">JCM19237_4595</name>
</gene>
<dbReference type="AlphaFoldDB" id="A0A090QZ82"/>
<proteinExistence type="predicted"/>
<reference evidence="2 3" key="1">
    <citation type="journal article" date="2014" name="Genome Announc.">
        <title>Draft Genome Sequences of Two Vibrionaceae Species, Vibrio ponticus C121 and Photobacterium aphoticum C119, Isolated as Coral Reef Microbiota.</title>
        <authorList>
            <person name="Al-saari N."/>
            <person name="Meirelles P.M."/>
            <person name="Mino S."/>
            <person name="Suda W."/>
            <person name="Oshima K."/>
            <person name="Hattori M."/>
            <person name="Ohkuma M."/>
            <person name="Thompson F.L."/>
            <person name="Gomez-Gil B."/>
            <person name="Sawabe T."/>
            <person name="Sawabe T."/>
        </authorList>
    </citation>
    <scope>NUCLEOTIDE SEQUENCE [LARGE SCALE GENOMIC DNA]</scope>
    <source>
        <strain evidence="2 3">JCM 19237</strain>
    </source>
</reference>
<sequence length="201" mass="21858">MAKFSLPALLVGALSVSLPATASTTTANSTTDNAVTSTAAQTDVLTDAQKAAQEKAKAEALAKKATIHKINAIQRDLTSIRQQALKQHPELVKQAKALETTYKQKAEEIGYNPDAFVAKAEALQKELRKTNMPEEERNKLVKEFAAAKQQLAHQRQVLISDPTLVSLQKSLQQDTIAAMKASDPKTEALLTELQQLIDSVR</sequence>
<dbReference type="eggNOG" id="ENOG5032Z72">
    <property type="taxonomic scope" value="Bacteria"/>
</dbReference>
<feature type="signal peptide" evidence="1">
    <location>
        <begin position="1"/>
        <end position="22"/>
    </location>
</feature>
<evidence type="ECO:0000313" key="2">
    <source>
        <dbReference type="EMBL" id="GAL07179.1"/>
    </source>
</evidence>
<evidence type="ECO:0000256" key="1">
    <source>
        <dbReference type="SAM" id="SignalP"/>
    </source>
</evidence>
<evidence type="ECO:0000313" key="3">
    <source>
        <dbReference type="Proteomes" id="UP000029227"/>
    </source>
</evidence>